<feature type="compositionally biased region" description="Low complexity" evidence="1">
    <location>
        <begin position="1"/>
        <end position="16"/>
    </location>
</feature>
<dbReference type="AlphaFoldDB" id="A0A084BBE0"/>
<keyword evidence="3" id="KW-1185">Reference proteome</keyword>
<sequence length="166" mass="18014">MTTKPSSLSKPQKSKSMAIPYPSPPNSPHQTKSPNPEVPKVPKDKARPAETVFLAPLGLPTAPLRHSFASTAYNKPEENKDDISELKTRLGLDSGLCGGLTRFGRPCRCLPPGANKDIVLGISPRRCHNTNRALEARPGAWLVKASKLALEVRALNTLEDRARCNS</sequence>
<accession>A0A084BBE0</accession>
<organism evidence="2 3">
    <name type="scientific">Stachybotrys chartarum (strain CBS 109288 / IBT 7711)</name>
    <name type="common">Toxic black mold</name>
    <name type="synonym">Stilbospora chartarum</name>
    <dbReference type="NCBI Taxonomy" id="1280523"/>
    <lineage>
        <taxon>Eukaryota</taxon>
        <taxon>Fungi</taxon>
        <taxon>Dikarya</taxon>
        <taxon>Ascomycota</taxon>
        <taxon>Pezizomycotina</taxon>
        <taxon>Sordariomycetes</taxon>
        <taxon>Hypocreomycetidae</taxon>
        <taxon>Hypocreales</taxon>
        <taxon>Stachybotryaceae</taxon>
        <taxon>Stachybotrys</taxon>
    </lineage>
</organism>
<reference evidence="2 3" key="1">
    <citation type="journal article" date="2014" name="BMC Genomics">
        <title>Comparative genome sequencing reveals chemotype-specific gene clusters in the toxigenic black mold Stachybotrys.</title>
        <authorList>
            <person name="Semeiks J."/>
            <person name="Borek D."/>
            <person name="Otwinowski Z."/>
            <person name="Grishin N.V."/>
        </authorList>
    </citation>
    <scope>NUCLEOTIDE SEQUENCE [LARGE SCALE GENOMIC DNA]</scope>
    <source>
        <strain evidence="3">CBS 109288 / IBT 7711</strain>
    </source>
</reference>
<evidence type="ECO:0000313" key="3">
    <source>
        <dbReference type="Proteomes" id="UP000028045"/>
    </source>
</evidence>
<gene>
    <name evidence="2" type="ORF">S7711_09813</name>
</gene>
<evidence type="ECO:0000256" key="1">
    <source>
        <dbReference type="SAM" id="MobiDB-lite"/>
    </source>
</evidence>
<dbReference type="HOGENOM" id="CLU_136367_0_0_1"/>
<protein>
    <submittedName>
        <fullName evidence="2">Uncharacterized protein</fullName>
    </submittedName>
</protein>
<evidence type="ECO:0000313" key="2">
    <source>
        <dbReference type="EMBL" id="KEY74869.1"/>
    </source>
</evidence>
<proteinExistence type="predicted"/>
<dbReference type="Proteomes" id="UP000028045">
    <property type="component" value="Unassembled WGS sequence"/>
</dbReference>
<name>A0A084BBE0_STACB</name>
<dbReference type="EMBL" id="KL647448">
    <property type="protein sequence ID" value="KEY74869.1"/>
    <property type="molecule type" value="Genomic_DNA"/>
</dbReference>
<feature type="region of interest" description="Disordered" evidence="1">
    <location>
        <begin position="1"/>
        <end position="48"/>
    </location>
</feature>